<dbReference type="PROSITE" id="PS51898">
    <property type="entry name" value="TYR_RECOMBINASE"/>
    <property type="match status" value="1"/>
</dbReference>
<accession>A0ABU1G634</accession>
<dbReference type="InterPro" id="IPR013762">
    <property type="entry name" value="Integrase-like_cat_sf"/>
</dbReference>
<evidence type="ECO:0000259" key="7">
    <source>
        <dbReference type="PROSITE" id="PS51900"/>
    </source>
</evidence>
<dbReference type="InterPro" id="IPR025166">
    <property type="entry name" value="Integrase_DNA_bind_dom"/>
</dbReference>
<dbReference type="InterPro" id="IPR044068">
    <property type="entry name" value="CB"/>
</dbReference>
<keyword evidence="9" id="KW-1185">Reference proteome</keyword>
<dbReference type="PROSITE" id="PS51900">
    <property type="entry name" value="CB"/>
    <property type="match status" value="1"/>
</dbReference>
<evidence type="ECO:0000256" key="1">
    <source>
        <dbReference type="ARBA" id="ARBA00008857"/>
    </source>
</evidence>
<proteinExistence type="inferred from homology"/>
<feature type="domain" description="Tyr recombinase" evidence="6">
    <location>
        <begin position="202"/>
        <end position="381"/>
    </location>
</feature>
<dbReference type="Gene3D" id="1.10.443.10">
    <property type="entry name" value="Intergrase catalytic core"/>
    <property type="match status" value="1"/>
</dbReference>
<dbReference type="InterPro" id="IPR038488">
    <property type="entry name" value="Integrase_DNA-bd_sf"/>
</dbReference>
<sequence length="400" mass="45752">MPISDTKARNAKPREKLYRIADGHGLCLEVRPSGRKVWRLRYRLDGKANMWTIGDYPQVKLGPAREHREWGRELIARGIHPRDQAERDKQARQAEQAQTFRSVAEEWLENRAGEWTAYYKGQVRKGLDNDIYPAFGDKPIREVEAADVLELIRGVEKRGAPSVALLLRQWVSAIFRYGIINLQADTDPASFIKGAVSRPKVKHATALPEKDLRVLLGQLEVFGGYRTTRLAIELLLLTMVRTVELRRGRWADVDLENAIWRIPEADMKMRRPHLVPLSTQVVEKLKELKEYTGGGELLLPGMKNPRQPIHHTTINQALVRMGFGKGKFAAHGFRATASTVLNEQGWNPDAIERQLAHAPSNKVRASYNHAQHMDERKEMMQWWADHLDRLKRPKEGGEEG</sequence>
<evidence type="ECO:0000256" key="2">
    <source>
        <dbReference type="ARBA" id="ARBA00022908"/>
    </source>
</evidence>
<dbReference type="Gene3D" id="1.10.150.130">
    <property type="match status" value="1"/>
</dbReference>
<evidence type="ECO:0000313" key="8">
    <source>
        <dbReference type="EMBL" id="MDR5867983.1"/>
    </source>
</evidence>
<keyword evidence="4" id="KW-0233">DNA recombination</keyword>
<evidence type="ECO:0000256" key="3">
    <source>
        <dbReference type="ARBA" id="ARBA00023125"/>
    </source>
</evidence>
<dbReference type="InterPro" id="IPR002104">
    <property type="entry name" value="Integrase_catalytic"/>
</dbReference>
<evidence type="ECO:0000256" key="5">
    <source>
        <dbReference type="PROSITE-ProRule" id="PRU01248"/>
    </source>
</evidence>
<reference evidence="8 9" key="1">
    <citation type="submission" date="2023-04" db="EMBL/GenBank/DDBJ databases">
        <title>A long-awaited taxogenomic arrangement of the family Halomonadaceae.</title>
        <authorList>
            <person name="De La Haba R."/>
            <person name="Chuvochina M."/>
            <person name="Wittouck S."/>
            <person name="Arahal D.R."/>
            <person name="Sanchez-Porro C."/>
            <person name="Hugenholtz P."/>
            <person name="Ventosa A."/>
        </authorList>
    </citation>
    <scope>NUCLEOTIDE SEQUENCE [LARGE SCALE GENOMIC DNA]</scope>
    <source>
        <strain evidence="8 9">DSM 23530</strain>
    </source>
</reference>
<dbReference type="Proteomes" id="UP001264519">
    <property type="component" value="Unassembled WGS sequence"/>
</dbReference>
<evidence type="ECO:0000259" key="6">
    <source>
        <dbReference type="PROSITE" id="PS51898"/>
    </source>
</evidence>
<dbReference type="PANTHER" id="PTHR30629:SF2">
    <property type="entry name" value="PROPHAGE INTEGRASE INTS-RELATED"/>
    <property type="match status" value="1"/>
</dbReference>
<dbReference type="InterPro" id="IPR011010">
    <property type="entry name" value="DNA_brk_join_enz"/>
</dbReference>
<dbReference type="Pfam" id="PF00589">
    <property type="entry name" value="Phage_integrase"/>
    <property type="match status" value="1"/>
</dbReference>
<keyword evidence="3 5" id="KW-0238">DNA-binding</keyword>
<keyword evidence="2" id="KW-0229">DNA integration</keyword>
<dbReference type="EMBL" id="JARWAK010000013">
    <property type="protein sequence ID" value="MDR5867983.1"/>
    <property type="molecule type" value="Genomic_DNA"/>
</dbReference>
<organism evidence="8 9">
    <name type="scientific">Halomonas koreensis</name>
    <dbReference type="NCBI Taxonomy" id="245385"/>
    <lineage>
        <taxon>Bacteria</taxon>
        <taxon>Pseudomonadati</taxon>
        <taxon>Pseudomonadota</taxon>
        <taxon>Gammaproteobacteria</taxon>
        <taxon>Oceanospirillales</taxon>
        <taxon>Halomonadaceae</taxon>
        <taxon>Halomonas</taxon>
    </lineage>
</organism>
<gene>
    <name evidence="8" type="ORF">QC818_14415</name>
</gene>
<evidence type="ECO:0000313" key="9">
    <source>
        <dbReference type="Proteomes" id="UP001264519"/>
    </source>
</evidence>
<comment type="similarity">
    <text evidence="1">Belongs to the 'phage' integrase family.</text>
</comment>
<dbReference type="InterPro" id="IPR010998">
    <property type="entry name" value="Integrase_recombinase_N"/>
</dbReference>
<dbReference type="InterPro" id="IPR050808">
    <property type="entry name" value="Phage_Integrase"/>
</dbReference>
<dbReference type="PANTHER" id="PTHR30629">
    <property type="entry name" value="PROPHAGE INTEGRASE"/>
    <property type="match status" value="1"/>
</dbReference>
<dbReference type="CDD" id="cd00801">
    <property type="entry name" value="INT_P4_C"/>
    <property type="match status" value="1"/>
</dbReference>
<dbReference type="Pfam" id="PF13356">
    <property type="entry name" value="Arm-DNA-bind_3"/>
    <property type="match status" value="1"/>
</dbReference>
<protein>
    <submittedName>
        <fullName evidence="8">Tyrosine-type recombinase/integrase</fullName>
    </submittedName>
</protein>
<dbReference type="InterPro" id="IPR053876">
    <property type="entry name" value="Phage_int_M"/>
</dbReference>
<evidence type="ECO:0000256" key="4">
    <source>
        <dbReference type="ARBA" id="ARBA00023172"/>
    </source>
</evidence>
<feature type="domain" description="Core-binding (CB)" evidence="7">
    <location>
        <begin position="98"/>
        <end position="179"/>
    </location>
</feature>
<dbReference type="SUPFAM" id="SSF56349">
    <property type="entry name" value="DNA breaking-rejoining enzymes"/>
    <property type="match status" value="1"/>
</dbReference>
<name>A0ABU1G634_9GAMM</name>
<comment type="caution">
    <text evidence="8">The sequence shown here is derived from an EMBL/GenBank/DDBJ whole genome shotgun (WGS) entry which is preliminary data.</text>
</comment>
<dbReference type="RefSeq" id="WP_309653564.1">
    <property type="nucleotide sequence ID" value="NZ_JARWAK010000013.1"/>
</dbReference>
<dbReference type="Pfam" id="PF22022">
    <property type="entry name" value="Phage_int_M"/>
    <property type="match status" value="1"/>
</dbReference>
<dbReference type="Gene3D" id="3.30.160.390">
    <property type="entry name" value="Integrase, DNA-binding domain"/>
    <property type="match status" value="1"/>
</dbReference>